<dbReference type="AlphaFoldDB" id="A0A0R3ND42"/>
<feature type="compositionally biased region" description="Low complexity" evidence="12">
    <location>
        <begin position="35"/>
        <end position="46"/>
    </location>
</feature>
<dbReference type="InterPro" id="IPR036942">
    <property type="entry name" value="Beta-barrel_TonB_sf"/>
</dbReference>
<keyword evidence="6 11" id="KW-0798">TonB box</keyword>
<name>A0A0R3ND42_9BRAD</name>
<evidence type="ECO:0000256" key="8">
    <source>
        <dbReference type="ARBA" id="ARBA00023170"/>
    </source>
</evidence>
<dbReference type="GO" id="GO:0009279">
    <property type="term" value="C:cell outer membrane"/>
    <property type="evidence" value="ECO:0007669"/>
    <property type="project" value="UniProtKB-SubCell"/>
</dbReference>
<dbReference type="Pfam" id="PF07715">
    <property type="entry name" value="Plug"/>
    <property type="match status" value="1"/>
</dbReference>
<dbReference type="EMBL" id="LLYA01000002">
    <property type="protein sequence ID" value="KRR30043.1"/>
    <property type="molecule type" value="Genomic_DNA"/>
</dbReference>
<keyword evidence="5 10" id="KW-0812">Transmembrane</keyword>
<dbReference type="SUPFAM" id="SSF56935">
    <property type="entry name" value="Porins"/>
    <property type="match status" value="1"/>
</dbReference>
<feature type="domain" description="TonB-dependent receptor plug" evidence="14">
    <location>
        <begin position="92"/>
        <end position="186"/>
    </location>
</feature>
<dbReference type="GO" id="GO:0038023">
    <property type="term" value="F:signaling receptor activity"/>
    <property type="evidence" value="ECO:0007669"/>
    <property type="project" value="InterPro"/>
</dbReference>
<dbReference type="Pfam" id="PF00593">
    <property type="entry name" value="TonB_dep_Rec_b-barrel"/>
    <property type="match status" value="1"/>
</dbReference>
<dbReference type="Gene3D" id="2.170.130.10">
    <property type="entry name" value="TonB-dependent receptor, plug domain"/>
    <property type="match status" value="1"/>
</dbReference>
<dbReference type="CDD" id="cd01347">
    <property type="entry name" value="ligand_gated_channel"/>
    <property type="match status" value="1"/>
</dbReference>
<dbReference type="InterPro" id="IPR010105">
    <property type="entry name" value="TonB_sidphr_rcpt"/>
</dbReference>
<keyword evidence="16" id="KW-1185">Reference proteome</keyword>
<evidence type="ECO:0000256" key="2">
    <source>
        <dbReference type="ARBA" id="ARBA00009810"/>
    </source>
</evidence>
<evidence type="ECO:0000256" key="11">
    <source>
        <dbReference type="RuleBase" id="RU003357"/>
    </source>
</evidence>
<evidence type="ECO:0000256" key="12">
    <source>
        <dbReference type="SAM" id="MobiDB-lite"/>
    </source>
</evidence>
<evidence type="ECO:0000259" key="14">
    <source>
        <dbReference type="Pfam" id="PF07715"/>
    </source>
</evidence>
<dbReference type="InterPro" id="IPR037066">
    <property type="entry name" value="Plug_dom_sf"/>
</dbReference>
<evidence type="ECO:0000256" key="3">
    <source>
        <dbReference type="ARBA" id="ARBA00022448"/>
    </source>
</evidence>
<feature type="region of interest" description="Disordered" evidence="12">
    <location>
        <begin position="16"/>
        <end position="46"/>
    </location>
</feature>
<dbReference type="PANTHER" id="PTHR32552">
    <property type="entry name" value="FERRICHROME IRON RECEPTOR-RELATED"/>
    <property type="match status" value="1"/>
</dbReference>
<evidence type="ECO:0000256" key="6">
    <source>
        <dbReference type="ARBA" id="ARBA00023077"/>
    </source>
</evidence>
<gene>
    <name evidence="15" type="ORF">CQ13_14730</name>
</gene>
<dbReference type="Gene3D" id="2.40.170.20">
    <property type="entry name" value="TonB-dependent receptor, beta-barrel domain"/>
    <property type="match status" value="1"/>
</dbReference>
<keyword evidence="7 10" id="KW-0472">Membrane</keyword>
<organism evidence="15 16">
    <name type="scientific">Bradyrhizobium retamae</name>
    <dbReference type="NCBI Taxonomy" id="1300035"/>
    <lineage>
        <taxon>Bacteria</taxon>
        <taxon>Pseudomonadati</taxon>
        <taxon>Pseudomonadota</taxon>
        <taxon>Alphaproteobacteria</taxon>
        <taxon>Hyphomicrobiales</taxon>
        <taxon>Nitrobacteraceae</taxon>
        <taxon>Bradyrhizobium</taxon>
    </lineage>
</organism>
<dbReference type="NCBIfam" id="TIGR01783">
    <property type="entry name" value="TonB-siderophor"/>
    <property type="match status" value="1"/>
</dbReference>
<evidence type="ECO:0000313" key="15">
    <source>
        <dbReference type="EMBL" id="KRR30043.1"/>
    </source>
</evidence>
<feature type="domain" description="TonB-dependent receptor-like beta-barrel" evidence="13">
    <location>
        <begin position="271"/>
        <end position="706"/>
    </location>
</feature>
<keyword evidence="4 10" id="KW-1134">Transmembrane beta strand</keyword>
<comment type="caution">
    <text evidence="15">The sequence shown here is derived from an EMBL/GenBank/DDBJ whole genome shotgun (WGS) entry which is preliminary data.</text>
</comment>
<evidence type="ECO:0000256" key="1">
    <source>
        <dbReference type="ARBA" id="ARBA00004571"/>
    </source>
</evidence>
<comment type="subcellular location">
    <subcellularLocation>
        <location evidence="1 10">Cell outer membrane</location>
        <topology evidence="1 10">Multi-pass membrane protein</topology>
    </subcellularLocation>
</comment>
<evidence type="ECO:0000256" key="7">
    <source>
        <dbReference type="ARBA" id="ARBA00023136"/>
    </source>
</evidence>
<dbReference type="InterPro" id="IPR012910">
    <property type="entry name" value="Plug_dom"/>
</dbReference>
<evidence type="ECO:0000313" key="16">
    <source>
        <dbReference type="Proteomes" id="UP000052023"/>
    </source>
</evidence>
<evidence type="ECO:0000259" key="13">
    <source>
        <dbReference type="Pfam" id="PF00593"/>
    </source>
</evidence>
<sequence length="736" mass="79674">MVEEVYAREPVSLPAVTIDSPKRQAVRRPQPQQGTRSTRVVAPRVAAPASQREAIPYLTPSTGTIGQPPAPYAGGQVGTTTRVGMLGNRNVFDTPFNTTGYTDKLIRDQQANTITDVTDNDPSVRTNSPRFSGLDGFLIRGFPVFASDIAFDGLYGITDTRRPALEPIERVEILKGPSALLYGISPFGNIGGTINLIPKRATDDPITRLTTGFVSNGNVGTAIDFGRRFGADKAWGVRVNGAYRDGRTPIDFQTDGFGVGAVALDYRGERFRATVDFGYQQQDLNAPTRVRQVNLGFPIPVSPSLTINQQQPWEYYNSDHRYAAARAEYDLNDFWTLYGAYGRSRSKEVFFGGTLRITSALGQFTSQPALTVQDADRETGEIGLRGRFTTGPVKHSTVLATTGLWQDSGTATTNVGPPITSNLYNPVYVAPRSAAGLSHNAPLSAQRINQSVAIADTMSILDDRVLLTLGGRWQGIDVTNFNTTTGAVTSRPQNEAITPAVALVLKPISNLSLYGNYIEGLTSGGTAPATAANPLQVFPAIVTKQIEVGAKYDFGILGVTVAAFEITQPNGITDPTTNIFSVDGEQRNRGLEFNTFGEVAPGMRLLGGVAFLDGVQTKTSGGRFDGKTAVGVPDIQFNLYGEYDLPFWRTSGMATLTARVIYTSPQYYDQGNTQQIPDWVRTDIGARYVTKIDGRPLTLRAAVENVFGLDYWATTGRGFLTPGTPRTYRLSASIDF</sequence>
<dbReference type="GO" id="GO:0015344">
    <property type="term" value="F:siderophore uptake transmembrane transporter activity"/>
    <property type="evidence" value="ECO:0007669"/>
    <property type="project" value="TreeGrafter"/>
</dbReference>
<reference evidence="15 16" key="1">
    <citation type="submission" date="2014-03" db="EMBL/GenBank/DDBJ databases">
        <title>Bradyrhizobium valentinum sp. nov., isolated from effective nodules of Lupinus mariae-josephae, a lupine endemic of basic-lime soils in Eastern Spain.</title>
        <authorList>
            <person name="Duran D."/>
            <person name="Rey L."/>
            <person name="Navarro A."/>
            <person name="Busquets A."/>
            <person name="Imperial J."/>
            <person name="Ruiz-Argueso T."/>
        </authorList>
    </citation>
    <scope>NUCLEOTIDE SEQUENCE [LARGE SCALE GENOMIC DNA]</scope>
    <source>
        <strain evidence="15 16">Ro19</strain>
    </source>
</reference>
<dbReference type="PANTHER" id="PTHR32552:SF82">
    <property type="entry name" value="FCUA PROTEIN"/>
    <property type="match status" value="1"/>
</dbReference>
<dbReference type="PROSITE" id="PS52016">
    <property type="entry name" value="TONB_DEPENDENT_REC_3"/>
    <property type="match status" value="1"/>
</dbReference>
<dbReference type="InterPro" id="IPR000531">
    <property type="entry name" value="Beta-barrel_TonB"/>
</dbReference>
<keyword evidence="8" id="KW-0675">Receptor</keyword>
<dbReference type="InterPro" id="IPR039426">
    <property type="entry name" value="TonB-dep_rcpt-like"/>
</dbReference>
<evidence type="ECO:0000256" key="5">
    <source>
        <dbReference type="ARBA" id="ARBA00022692"/>
    </source>
</evidence>
<dbReference type="GO" id="GO:0015891">
    <property type="term" value="P:siderophore transport"/>
    <property type="evidence" value="ECO:0007669"/>
    <property type="project" value="InterPro"/>
</dbReference>
<comment type="similarity">
    <text evidence="2 10 11">Belongs to the TonB-dependent receptor family.</text>
</comment>
<keyword evidence="3 10" id="KW-0813">Transport</keyword>
<accession>A0A0R3ND42</accession>
<keyword evidence="9 10" id="KW-0998">Cell outer membrane</keyword>
<evidence type="ECO:0000256" key="4">
    <source>
        <dbReference type="ARBA" id="ARBA00022452"/>
    </source>
</evidence>
<protein>
    <submittedName>
        <fullName evidence="15">Ligand-gated channel</fullName>
    </submittedName>
</protein>
<evidence type="ECO:0000256" key="10">
    <source>
        <dbReference type="PROSITE-ProRule" id="PRU01360"/>
    </source>
</evidence>
<proteinExistence type="inferred from homology"/>
<dbReference type="Proteomes" id="UP000052023">
    <property type="component" value="Unassembled WGS sequence"/>
</dbReference>
<evidence type="ECO:0000256" key="9">
    <source>
        <dbReference type="ARBA" id="ARBA00023237"/>
    </source>
</evidence>